<feature type="compositionally biased region" description="Basic and acidic residues" evidence="1">
    <location>
        <begin position="1"/>
        <end position="17"/>
    </location>
</feature>
<feature type="region of interest" description="Disordered" evidence="1">
    <location>
        <begin position="1"/>
        <end position="29"/>
    </location>
</feature>
<dbReference type="EMBL" id="JAGTPW010000024">
    <property type="protein sequence ID" value="MBR8645075.1"/>
    <property type="molecule type" value="Genomic_DNA"/>
</dbReference>
<dbReference type="AlphaFoldDB" id="A0A941J6Y5"/>
<gene>
    <name evidence="2" type="ORF">KEH51_14895</name>
</gene>
<name>A0A941J6Y5_9BACI</name>
<evidence type="ECO:0000256" key="1">
    <source>
        <dbReference type="SAM" id="MobiDB-lite"/>
    </source>
</evidence>
<accession>A0A941J6Y5</accession>
<protein>
    <submittedName>
        <fullName evidence="2">Uncharacterized protein</fullName>
    </submittedName>
</protein>
<proteinExistence type="predicted"/>
<evidence type="ECO:0000313" key="2">
    <source>
        <dbReference type="EMBL" id="MBR8645075.1"/>
    </source>
</evidence>
<comment type="caution">
    <text evidence="2">The sequence shown here is derived from an EMBL/GenBank/DDBJ whole genome shotgun (WGS) entry which is preliminary data.</text>
</comment>
<organism evidence="2 3">
    <name type="scientific">Peribacillus frigoritolerans</name>
    <dbReference type="NCBI Taxonomy" id="450367"/>
    <lineage>
        <taxon>Bacteria</taxon>
        <taxon>Bacillati</taxon>
        <taxon>Bacillota</taxon>
        <taxon>Bacilli</taxon>
        <taxon>Bacillales</taxon>
        <taxon>Bacillaceae</taxon>
        <taxon>Peribacillus</taxon>
    </lineage>
</organism>
<evidence type="ECO:0000313" key="3">
    <source>
        <dbReference type="Proteomes" id="UP000680045"/>
    </source>
</evidence>
<sequence length="82" mass="9114">MIGAKVRDSCRSSRKGETPQAFTPRRLTAPPRKASIWGKSTTTHYLVNSNKVCENSLIFMYGPCVGPTMENLSAHLFSVVKR</sequence>
<dbReference type="Proteomes" id="UP000680045">
    <property type="component" value="Unassembled WGS sequence"/>
</dbReference>
<reference evidence="2" key="1">
    <citation type="submission" date="2021-04" db="EMBL/GenBank/DDBJ databases">
        <title>Whole genome sequencing of Enterococci isolates from hospitalized patients.</title>
        <authorList>
            <person name="Ogoti B.M."/>
            <person name="Onyambu F.G."/>
        </authorList>
    </citation>
    <scope>NUCLEOTIDE SEQUENCE</scope>
    <source>
        <strain evidence="2">242</strain>
    </source>
</reference>